<reference evidence="5" key="1">
    <citation type="submission" date="2013-01" db="EMBL/GenBank/DDBJ databases">
        <title>Draft Genome Sequence of a Mulberry Tree, Morus notabilis C.K. Schneid.</title>
        <authorList>
            <person name="He N."/>
            <person name="Zhao S."/>
        </authorList>
    </citation>
    <scope>NUCLEOTIDE SEQUENCE</scope>
</reference>
<evidence type="ECO:0000256" key="1">
    <source>
        <dbReference type="ARBA" id="ARBA00022737"/>
    </source>
</evidence>
<dbReference type="Gene3D" id="1.25.40.10">
    <property type="entry name" value="Tetratricopeptide repeat domain"/>
    <property type="match status" value="3"/>
</dbReference>
<dbReference type="Pfam" id="PF17177">
    <property type="entry name" value="PPR_long"/>
    <property type="match status" value="1"/>
</dbReference>
<dbReference type="Proteomes" id="UP000030645">
    <property type="component" value="Unassembled WGS sequence"/>
</dbReference>
<dbReference type="Pfam" id="PF01535">
    <property type="entry name" value="PPR"/>
    <property type="match status" value="1"/>
</dbReference>
<feature type="domain" description="PROP1-like PPR" evidence="3">
    <location>
        <begin position="374"/>
        <end position="504"/>
    </location>
</feature>
<dbReference type="SUPFAM" id="SSF48452">
    <property type="entry name" value="TPR-like"/>
    <property type="match status" value="1"/>
</dbReference>
<feature type="repeat" description="PPR" evidence="2">
    <location>
        <begin position="453"/>
        <end position="487"/>
    </location>
</feature>
<feature type="repeat" description="PPR" evidence="2">
    <location>
        <begin position="558"/>
        <end position="592"/>
    </location>
</feature>
<dbReference type="KEGG" id="mnt:21395722"/>
<keyword evidence="5" id="KW-1185">Reference proteome</keyword>
<evidence type="ECO:0000256" key="2">
    <source>
        <dbReference type="PROSITE-ProRule" id="PRU00708"/>
    </source>
</evidence>
<name>W9QQ22_9ROSA</name>
<protein>
    <recommendedName>
        <fullName evidence="3">PROP1-like PPR domain-containing protein</fullName>
    </recommendedName>
</protein>
<dbReference type="AlphaFoldDB" id="W9QQ22"/>
<dbReference type="PANTHER" id="PTHR46862:SF2">
    <property type="entry name" value="OS02G0611400 PROTEIN"/>
    <property type="match status" value="1"/>
</dbReference>
<dbReference type="InterPro" id="IPR002885">
    <property type="entry name" value="PPR_rpt"/>
</dbReference>
<evidence type="ECO:0000313" key="4">
    <source>
        <dbReference type="EMBL" id="EXB32782.1"/>
    </source>
</evidence>
<dbReference type="eggNOG" id="KOG4197">
    <property type="taxonomic scope" value="Eukaryota"/>
</dbReference>
<dbReference type="NCBIfam" id="TIGR00756">
    <property type="entry name" value="PPR"/>
    <property type="match status" value="3"/>
</dbReference>
<dbReference type="STRING" id="981085.W9QQ22"/>
<dbReference type="PROSITE" id="PS51375">
    <property type="entry name" value="PPR"/>
    <property type="match status" value="5"/>
</dbReference>
<evidence type="ECO:0000313" key="5">
    <source>
        <dbReference type="Proteomes" id="UP000030645"/>
    </source>
</evidence>
<feature type="repeat" description="PPR" evidence="2">
    <location>
        <begin position="523"/>
        <end position="557"/>
    </location>
</feature>
<feature type="repeat" description="PPR" evidence="2">
    <location>
        <begin position="418"/>
        <end position="452"/>
    </location>
</feature>
<sequence>MYWKHLISGQIINKISKINGRLRSKSPYISENSFAMSAPVSTSSFHSSNTYGSKPSQNPQCQKLNASFRRYIHSTRLTKLSYVEDGLKLESDESDEDGTMNEFLSRFVWIMRGKLSEACGDCDKRTIDGMLLIIVEKVVSELEKGGVEQMLGSAMSSSSQDFSEDLWNTVWEVSNMVLDDMKKATKKEKMKRVLQCEEVKEMVRFASEIGIRGDMLREMRFKWARQKIEKSDFYEGLERFRAEEKAREKAKATTDVEEGAVVEGRPKTVSLPKRRGKIRYKIYGLDLSGPKWTEVADKVHEVGEMIWPEEPKPISGKSKLVTEKILALNEEDDPTPLLAEWAELLQPSRTDWTVFLDRLKEENPGLYLKVAELLLSEKSFQTNVRDYSKLIDAHAKENRLKDAERILEKMKEDGVMPDLLTCTVLVHMYSKAGNLDRAKETFESLKMHGFRPDLKVYNSIIMAYVNAGQPKLAESLMREMEAKDVKATNEIYMALLRSFSQSGDVSGAGRIATTMQFAGFQPNFETCKLLVQACSRAGEPDQARSNFDYMMKIGQRPDDECIASMIAAYEKKNLLDKALNLLLQLEKDGFLPGVATYIVLLDWLGKLQLINEAEELLGKISQQGEAPPFQIHISLCDMYSRAGIEKKALQALGVLEAKKDELSSEDFERIINALKAGGFSKHAQRMHELMEARGFTASEKIKVNQRMHELMEARGFTASEKISRTFGRMRPATR</sequence>
<feature type="repeat" description="PPR" evidence="2">
    <location>
        <begin position="383"/>
        <end position="417"/>
    </location>
</feature>
<proteinExistence type="predicted"/>
<dbReference type="InterPro" id="IPR033443">
    <property type="entry name" value="PROP1-like_PPR_dom"/>
</dbReference>
<dbReference type="EMBL" id="KE343526">
    <property type="protein sequence ID" value="EXB32782.1"/>
    <property type="molecule type" value="Genomic_DNA"/>
</dbReference>
<dbReference type="InterPro" id="IPR011990">
    <property type="entry name" value="TPR-like_helical_dom_sf"/>
</dbReference>
<gene>
    <name evidence="4" type="ORF">L484_012512</name>
</gene>
<organism evidence="4 5">
    <name type="scientific">Morus notabilis</name>
    <dbReference type="NCBI Taxonomy" id="981085"/>
    <lineage>
        <taxon>Eukaryota</taxon>
        <taxon>Viridiplantae</taxon>
        <taxon>Streptophyta</taxon>
        <taxon>Embryophyta</taxon>
        <taxon>Tracheophyta</taxon>
        <taxon>Spermatophyta</taxon>
        <taxon>Magnoliopsida</taxon>
        <taxon>eudicotyledons</taxon>
        <taxon>Gunneridae</taxon>
        <taxon>Pentapetalae</taxon>
        <taxon>rosids</taxon>
        <taxon>fabids</taxon>
        <taxon>Rosales</taxon>
        <taxon>Moraceae</taxon>
        <taxon>Moreae</taxon>
        <taxon>Morus</taxon>
    </lineage>
</organism>
<evidence type="ECO:0000259" key="3">
    <source>
        <dbReference type="Pfam" id="PF17177"/>
    </source>
</evidence>
<dbReference type="PANTHER" id="PTHR46862">
    <property type="entry name" value="OS07G0661900 PROTEIN"/>
    <property type="match status" value="1"/>
</dbReference>
<accession>W9QQ22</accession>
<keyword evidence="1" id="KW-0677">Repeat</keyword>
<dbReference type="OrthoDB" id="185373at2759"/>